<keyword evidence="2" id="KW-1185">Reference proteome</keyword>
<accession>A0A4R6C0E0</accession>
<sequence length="118" mass="14200">MTHYLYIGAKTKLPDDLKQYGSKVSEYKWKTTENRYEFQYELYYELGLNEFNQVVALCRNHLKENRYDTIEVTNGLNSNRYPMVVSHIEKIHIDQLTGQHLQELRVDGMYKIEGNRRY</sequence>
<evidence type="ECO:0000313" key="2">
    <source>
        <dbReference type="Proteomes" id="UP000294843"/>
    </source>
</evidence>
<protein>
    <submittedName>
        <fullName evidence="1">Uncharacterized protein</fullName>
    </submittedName>
</protein>
<dbReference type="EMBL" id="SCWF01000004">
    <property type="protein sequence ID" value="TDM14416.1"/>
    <property type="molecule type" value="Genomic_DNA"/>
</dbReference>
<proteinExistence type="predicted"/>
<dbReference type="Proteomes" id="UP000294843">
    <property type="component" value="Unassembled WGS sequence"/>
</dbReference>
<dbReference type="AlphaFoldDB" id="A0A4R6C0E0"/>
<dbReference type="OrthoDB" id="2418209at2"/>
<evidence type="ECO:0000313" key="1">
    <source>
        <dbReference type="EMBL" id="TDM14416.1"/>
    </source>
</evidence>
<organism evidence="1 2">
    <name type="scientific">Macrococcus bovicus</name>
    <dbReference type="NCBI Taxonomy" id="69968"/>
    <lineage>
        <taxon>Bacteria</taxon>
        <taxon>Bacillati</taxon>
        <taxon>Bacillota</taxon>
        <taxon>Bacilli</taxon>
        <taxon>Bacillales</taxon>
        <taxon>Staphylococcaceae</taxon>
        <taxon>Macrococcus</taxon>
    </lineage>
</organism>
<reference evidence="1 2" key="1">
    <citation type="submission" date="2019-01" db="EMBL/GenBank/DDBJ databases">
        <title>Draft genome sequences of the type strains of six Macrococcus species.</title>
        <authorList>
            <person name="Mazhar S."/>
            <person name="Altermann E."/>
            <person name="Hill C."/>
            <person name="Mcauliffe O."/>
        </authorList>
    </citation>
    <scope>NUCLEOTIDE SEQUENCE [LARGE SCALE GENOMIC DNA]</scope>
    <source>
        <strain evidence="1 2">ATCC 51825</strain>
    </source>
</reference>
<gene>
    <name evidence="1" type="ORF">ERX55_05655</name>
</gene>
<name>A0A4R6C0E0_9STAP</name>
<comment type="caution">
    <text evidence="1">The sequence shown here is derived from an EMBL/GenBank/DDBJ whole genome shotgun (WGS) entry which is preliminary data.</text>
</comment>
<dbReference type="RefSeq" id="WP_133451603.1">
    <property type="nucleotide sequence ID" value="NZ_SCWF01000004.1"/>
</dbReference>